<dbReference type="GO" id="GO:0005737">
    <property type="term" value="C:cytoplasm"/>
    <property type="evidence" value="ECO:0007669"/>
    <property type="project" value="TreeGrafter"/>
</dbReference>
<dbReference type="Proteomes" id="UP000235739">
    <property type="component" value="Unassembled WGS sequence"/>
</dbReference>
<dbReference type="InterPro" id="IPR036956">
    <property type="entry name" value="Impact_N_sf"/>
</dbReference>
<evidence type="ECO:0000313" key="3">
    <source>
        <dbReference type="EMBL" id="PMQ20688.1"/>
    </source>
</evidence>
<evidence type="ECO:0000256" key="1">
    <source>
        <dbReference type="ARBA" id="ARBA00007665"/>
    </source>
</evidence>
<dbReference type="OMA" id="HCYAYTT"/>
<gene>
    <name evidence="3" type="ORF">CIK84_03580</name>
</gene>
<proteinExistence type="inferred from homology"/>
<dbReference type="RefSeq" id="WP_013349273.1">
    <property type="nucleotide sequence ID" value="NZ_JBQDIL010000011.1"/>
</dbReference>
<dbReference type="PANTHER" id="PTHR16301">
    <property type="entry name" value="IMPACT-RELATED"/>
    <property type="match status" value="1"/>
</dbReference>
<reference evidence="3 4" key="1">
    <citation type="journal article" date="2017" name="Elife">
        <title>Extensive horizontal gene transfer in cheese-associated bacteria.</title>
        <authorList>
            <person name="Bonham K.S."/>
            <person name="Wolfe B.E."/>
            <person name="Dutton R.J."/>
        </authorList>
    </citation>
    <scope>NUCLEOTIDE SEQUENCE [LARGE SCALE GENOMIC DNA]</scope>
    <source>
        <strain evidence="3 4">JB182</strain>
    </source>
</reference>
<dbReference type="EMBL" id="PNQX01000001">
    <property type="protein sequence ID" value="PMQ20688.1"/>
    <property type="molecule type" value="Genomic_DNA"/>
</dbReference>
<dbReference type="InterPro" id="IPR001498">
    <property type="entry name" value="Impact_N"/>
</dbReference>
<evidence type="ECO:0000313" key="4">
    <source>
        <dbReference type="Proteomes" id="UP000235739"/>
    </source>
</evidence>
<organism evidence="3 4">
    <name type="scientific">Glutamicibacter arilaitensis</name>
    <dbReference type="NCBI Taxonomy" id="256701"/>
    <lineage>
        <taxon>Bacteria</taxon>
        <taxon>Bacillati</taxon>
        <taxon>Actinomycetota</taxon>
        <taxon>Actinomycetes</taxon>
        <taxon>Micrococcales</taxon>
        <taxon>Micrococcaceae</taxon>
        <taxon>Glutamicibacter</taxon>
    </lineage>
</organism>
<dbReference type="AlphaFoldDB" id="A0A2N7S3F1"/>
<evidence type="ECO:0000259" key="2">
    <source>
        <dbReference type="Pfam" id="PF01205"/>
    </source>
</evidence>
<dbReference type="InterPro" id="IPR020568">
    <property type="entry name" value="Ribosomal_Su5_D2-typ_SF"/>
</dbReference>
<dbReference type="PANTHER" id="PTHR16301:SF20">
    <property type="entry name" value="IMPACT FAMILY MEMBER YIGZ"/>
    <property type="match status" value="1"/>
</dbReference>
<dbReference type="InterPro" id="IPR015796">
    <property type="entry name" value="Impact_YigZ-like"/>
</dbReference>
<comment type="caution">
    <text evidence="3">The sequence shown here is derived from an EMBL/GenBank/DDBJ whole genome shotgun (WGS) entry which is preliminary data.</text>
</comment>
<dbReference type="GO" id="GO:0006446">
    <property type="term" value="P:regulation of translational initiation"/>
    <property type="evidence" value="ECO:0007669"/>
    <property type="project" value="TreeGrafter"/>
</dbReference>
<accession>A0A2N7S3F1</accession>
<dbReference type="InterPro" id="IPR023582">
    <property type="entry name" value="Impact"/>
</dbReference>
<dbReference type="SUPFAM" id="SSF54211">
    <property type="entry name" value="Ribosomal protein S5 domain 2-like"/>
    <property type="match status" value="1"/>
</dbReference>
<protein>
    <submittedName>
        <fullName evidence="3">YigZ family protein</fullName>
    </submittedName>
</protein>
<dbReference type="NCBIfam" id="TIGR00257">
    <property type="entry name" value="IMPACT_YIGZ"/>
    <property type="match status" value="1"/>
</dbReference>
<comment type="similarity">
    <text evidence="1">Belongs to the IMPACT family.</text>
</comment>
<sequence length="224" mass="24529">MNTNDSAATRYTTLTSDSIHELEIKRSRFITYLFRVETEAAARAHIAALRKSHFDARHHCSAFILGPDRIVQRSNDDGEPSGTAGIPMLDALAKREMPDASVLSDVLAVVVRYFGGIKLGAGGLVRAYSDAVSSGLDHAPLHLRQRLRIFAFTASHAQAARYENELRAAGYQVEPTEWQAQHAIVRIGIPDTEQAAQELHTHIATLTSGAATLNSTNTQWVDLI</sequence>
<feature type="domain" description="Impact N-terminal" evidence="2">
    <location>
        <begin position="25"/>
        <end position="134"/>
    </location>
</feature>
<dbReference type="Pfam" id="PF01205">
    <property type="entry name" value="Impact_N"/>
    <property type="match status" value="1"/>
</dbReference>
<name>A0A2N7S3F1_9MICC</name>
<dbReference type="GeneID" id="303185520"/>
<dbReference type="Gene3D" id="3.30.230.30">
    <property type="entry name" value="Impact, N-terminal domain"/>
    <property type="match status" value="1"/>
</dbReference>